<evidence type="ECO:0000313" key="4">
    <source>
        <dbReference type="EMBL" id="SLN72545.1"/>
    </source>
</evidence>
<dbReference type="CDD" id="cd03818">
    <property type="entry name" value="GT4_ExpC-like"/>
    <property type="match status" value="1"/>
</dbReference>
<dbReference type="AlphaFoldDB" id="A0A1X7A891"/>
<dbReference type="Gene3D" id="3.40.50.2000">
    <property type="entry name" value="Glycogen Phosphorylase B"/>
    <property type="match status" value="2"/>
</dbReference>
<accession>A0A1X7A891</accession>
<dbReference type="RefSeq" id="WP_085807693.1">
    <property type="nucleotide sequence ID" value="NZ_FWFX01000020.1"/>
</dbReference>
<evidence type="ECO:0000259" key="3">
    <source>
        <dbReference type="Pfam" id="PF12000"/>
    </source>
</evidence>
<name>A0A1X7A891_9RHOB</name>
<dbReference type="Pfam" id="PF00534">
    <property type="entry name" value="Glycos_transf_1"/>
    <property type="match status" value="1"/>
</dbReference>
<dbReference type="GO" id="GO:0016757">
    <property type="term" value="F:glycosyltransferase activity"/>
    <property type="evidence" value="ECO:0007669"/>
    <property type="project" value="UniProtKB-KW"/>
</dbReference>
<dbReference type="GO" id="GO:0009103">
    <property type="term" value="P:lipopolysaccharide biosynthetic process"/>
    <property type="evidence" value="ECO:0007669"/>
    <property type="project" value="TreeGrafter"/>
</dbReference>
<keyword evidence="1 4" id="KW-0808">Transferase</keyword>
<reference evidence="4 5" key="1">
    <citation type="submission" date="2017-03" db="EMBL/GenBank/DDBJ databases">
        <authorList>
            <person name="Afonso C.L."/>
            <person name="Miller P.J."/>
            <person name="Scott M.A."/>
            <person name="Spackman E."/>
            <person name="Goraichik I."/>
            <person name="Dimitrov K.M."/>
            <person name="Suarez D.L."/>
            <person name="Swayne D.E."/>
        </authorList>
    </citation>
    <scope>NUCLEOTIDE SEQUENCE [LARGE SCALE GENOMIC DNA]</scope>
    <source>
        <strain evidence="4 5">CECT 7450</strain>
    </source>
</reference>
<dbReference type="EMBL" id="FWFX01000020">
    <property type="protein sequence ID" value="SLN72545.1"/>
    <property type="molecule type" value="Genomic_DNA"/>
</dbReference>
<proteinExistence type="predicted"/>
<dbReference type="SUPFAM" id="SSF53756">
    <property type="entry name" value="UDP-Glycosyltransferase/glycogen phosphorylase"/>
    <property type="match status" value="1"/>
</dbReference>
<sequence>MKILFIHQNFPGQYKHLAPLLAKQGHECVALTLKVKEATTWNGIKVLPYSLPNRGGQNVHRWLIDLDTKVTRGEACYHAAVKLREAGFTPDLILAHPGWGESLFLRDVWPKARIGLYCELYHQTDYPHMNFDPEFPVKDIGTDVLRMRMKNLNNHLHFGMADAGVSPTRFQADTFPAAFRKRITVSHDGINTIQACPDQEVVAKFKGVPDLTRDNEVITFVNRNLEPYRGYHIFMRALPRLLKERPNARVLIVGGDEVSYGAAAPKGKTWKQIFIDEVRGQIPDADWERVHFLGRIPYDAFLKLLQVSRVHVYLTYPFVLSWSLMEAMSCEAAIVASDTAPVREVITHGETGRLVDFFDKESLVDEVCALLDDQDQRAALGAAARQKMQAEYDLNSICLPRQMDWINSVMEA</sequence>
<dbReference type="PANTHER" id="PTHR46401">
    <property type="entry name" value="GLYCOSYLTRANSFERASE WBBK-RELATED"/>
    <property type="match status" value="1"/>
</dbReference>
<protein>
    <submittedName>
        <fullName evidence="4">GDP-mannose-dependent alpha-(1-2)-phosphatidylinositol mannosyltransferase</fullName>
        <ecNumber evidence="4">2.4.1.57</ecNumber>
    </submittedName>
</protein>
<dbReference type="OrthoDB" id="9793726at2"/>
<feature type="domain" description="Glycosyl transferase family 4" evidence="3">
    <location>
        <begin position="24"/>
        <end position="192"/>
    </location>
</feature>
<evidence type="ECO:0000256" key="1">
    <source>
        <dbReference type="ARBA" id="ARBA00022679"/>
    </source>
</evidence>
<dbReference type="InterPro" id="IPR022623">
    <property type="entry name" value="Glyco_trans_4"/>
</dbReference>
<organism evidence="4 5">
    <name type="scientific">Roseovarius albus</name>
    <dbReference type="NCBI Taxonomy" id="1247867"/>
    <lineage>
        <taxon>Bacteria</taxon>
        <taxon>Pseudomonadati</taxon>
        <taxon>Pseudomonadota</taxon>
        <taxon>Alphaproteobacteria</taxon>
        <taxon>Rhodobacterales</taxon>
        <taxon>Roseobacteraceae</taxon>
        <taxon>Roseovarius</taxon>
    </lineage>
</organism>
<dbReference type="InterPro" id="IPR001296">
    <property type="entry name" value="Glyco_trans_1"/>
</dbReference>
<dbReference type="Proteomes" id="UP000193061">
    <property type="component" value="Unassembled WGS sequence"/>
</dbReference>
<evidence type="ECO:0000259" key="2">
    <source>
        <dbReference type="Pfam" id="PF00534"/>
    </source>
</evidence>
<evidence type="ECO:0000313" key="5">
    <source>
        <dbReference type="Proteomes" id="UP000193061"/>
    </source>
</evidence>
<dbReference type="Pfam" id="PF12000">
    <property type="entry name" value="Glyco_trans_4_3"/>
    <property type="match status" value="1"/>
</dbReference>
<gene>
    <name evidence="4" type="primary">pimA</name>
    <name evidence="4" type="ORF">ROA7450_04041</name>
</gene>
<keyword evidence="4" id="KW-0328">Glycosyltransferase</keyword>
<dbReference type="PANTHER" id="PTHR46401:SF2">
    <property type="entry name" value="GLYCOSYLTRANSFERASE WBBK-RELATED"/>
    <property type="match status" value="1"/>
</dbReference>
<keyword evidence="5" id="KW-1185">Reference proteome</keyword>
<feature type="domain" description="Glycosyl transferase family 1" evidence="2">
    <location>
        <begin position="213"/>
        <end position="386"/>
    </location>
</feature>
<dbReference type="EC" id="2.4.1.57" evidence="4"/>